<dbReference type="EMBL" id="ML734948">
    <property type="protein sequence ID" value="KAB8209152.1"/>
    <property type="molecule type" value="Genomic_DNA"/>
</dbReference>
<gene>
    <name evidence="2" type="ORF">BDV34DRAFT_221986</name>
</gene>
<reference evidence="2 3" key="1">
    <citation type="submission" date="2019-04" db="EMBL/GenBank/DDBJ databases">
        <title>Fungal friends and foes A comparative genomics study of 23 Aspergillus species from section Flavi.</title>
        <authorList>
            <consortium name="DOE Joint Genome Institute"/>
            <person name="Kjaerbolling I."/>
            <person name="Vesth T.C."/>
            <person name="Frisvad J.C."/>
            <person name="Nybo J.L."/>
            <person name="Theobald S."/>
            <person name="Kildgaard S."/>
            <person name="Petersen T.I."/>
            <person name="Kuo A."/>
            <person name="Sato A."/>
            <person name="Lyhne E.K."/>
            <person name="Kogle M.E."/>
            <person name="Wiebenga A."/>
            <person name="Kun R.S."/>
            <person name="Lubbers R.J."/>
            <person name="Makela M.R."/>
            <person name="Barry K."/>
            <person name="Chovatia M."/>
            <person name="Clum A."/>
            <person name="Daum C."/>
            <person name="Haridas S."/>
            <person name="He G."/>
            <person name="LaButti K."/>
            <person name="Lipzen A."/>
            <person name="Mondo S."/>
            <person name="Pangilinan J."/>
            <person name="Riley R."/>
            <person name="Salamov A."/>
            <person name="Simmons B.A."/>
            <person name="Magnuson J.K."/>
            <person name="Henrissat B."/>
            <person name="Mortensen U.H."/>
            <person name="Larsen T.O."/>
            <person name="De vries R.P."/>
            <person name="Grigoriev I.V."/>
            <person name="Machida M."/>
            <person name="Baker S.E."/>
            <person name="Andersen M.R."/>
        </authorList>
    </citation>
    <scope>NUCLEOTIDE SEQUENCE [LARGE SCALE GENOMIC DNA]</scope>
    <source>
        <strain evidence="2 3">CBS 117618</strain>
    </source>
</reference>
<protein>
    <submittedName>
        <fullName evidence="2">Uncharacterized protein</fullName>
    </submittedName>
</protein>
<dbReference type="Proteomes" id="UP000326532">
    <property type="component" value="Unassembled WGS sequence"/>
</dbReference>
<feature type="compositionally biased region" description="Polar residues" evidence="1">
    <location>
        <begin position="86"/>
        <end position="108"/>
    </location>
</feature>
<evidence type="ECO:0000313" key="3">
    <source>
        <dbReference type="Proteomes" id="UP000326532"/>
    </source>
</evidence>
<proteinExistence type="predicted"/>
<name>A0A5N6DVB6_ASPPA</name>
<dbReference type="AlphaFoldDB" id="A0A5N6DVB6"/>
<evidence type="ECO:0000313" key="2">
    <source>
        <dbReference type="EMBL" id="KAB8209152.1"/>
    </source>
</evidence>
<keyword evidence="3" id="KW-1185">Reference proteome</keyword>
<evidence type="ECO:0000256" key="1">
    <source>
        <dbReference type="SAM" id="MobiDB-lite"/>
    </source>
</evidence>
<dbReference type="VEuPathDB" id="FungiDB:BDV34DRAFT_221986"/>
<accession>A0A5N6DVB6</accession>
<organism evidence="2 3">
    <name type="scientific">Aspergillus parasiticus</name>
    <dbReference type="NCBI Taxonomy" id="5067"/>
    <lineage>
        <taxon>Eukaryota</taxon>
        <taxon>Fungi</taxon>
        <taxon>Dikarya</taxon>
        <taxon>Ascomycota</taxon>
        <taxon>Pezizomycotina</taxon>
        <taxon>Eurotiomycetes</taxon>
        <taxon>Eurotiomycetidae</taxon>
        <taxon>Eurotiales</taxon>
        <taxon>Aspergillaceae</taxon>
        <taxon>Aspergillus</taxon>
        <taxon>Aspergillus subgen. Circumdati</taxon>
    </lineage>
</organism>
<sequence length="168" mass="19001">MAFTRRSGIHREILGIIFVNIVKVLGSIFKIEILVIGLEIVVASVPDTEITTIRQFLHQLDEQKQEWEDLLRATNRNGNLPPARGSLQQRPRNPQGQFQSPEPNQVNGTERHRDGVVNDDDTVMEDVGLSADEIDIEMEEATDADDDMYFDDFWDATRAGKAQQPALE</sequence>
<feature type="region of interest" description="Disordered" evidence="1">
    <location>
        <begin position="74"/>
        <end position="118"/>
    </location>
</feature>